<name>A0A5M6I240_9HYPH</name>
<dbReference type="GO" id="GO:0043190">
    <property type="term" value="C:ATP-binding cassette (ABC) transporter complex"/>
    <property type="evidence" value="ECO:0007669"/>
    <property type="project" value="InterPro"/>
</dbReference>
<keyword evidence="5 6" id="KW-0472">Membrane</keyword>
<dbReference type="PANTHER" id="PTHR33529:SF6">
    <property type="entry name" value="YJGP_YJGQ FAMILY PERMEASE"/>
    <property type="match status" value="1"/>
</dbReference>
<dbReference type="AlphaFoldDB" id="A0A5M6I240"/>
<dbReference type="InterPro" id="IPR030922">
    <property type="entry name" value="LptF"/>
</dbReference>
<sequence>MRLGLHRIELYVLRMTSSAFVMVLLTLTGVIWVTQALREFDLLTSKGQTVIVFFVVTGLSLPLLFLVIAPIALFLAVIFIYNRLGSDSELIVMSSAGMSPTHVVRPIVLLACAVAVVVGAMSIHIAPASMRLLRHEITKIRADVVANIVQPGRFTSVEKNLTFHIRARQPNGELRGLLVTDRRDPNQEMIYLAERGQIIDSDNGMFLVLKDGSLQRRTKRDQDTSIVFFERYAFDLSQFSGEPAAIHYKPRERTLSDLMSPDPADPYFQMQPGRFRAEIHERLTAPLYPLAFVMCAFAFLGQARSTREGRSAAAVAAVAATGVLRLLGFAATGLTVRSATFVPLMYLLPLAAIALGYLAGSGRLELAGTASLDKIGSAVSGHLGRLVRPLRA</sequence>
<reference evidence="7 8" key="1">
    <citation type="submission" date="2019-09" db="EMBL/GenBank/DDBJ databases">
        <title>Draft Whole-Genome sequence of Blastochloris sulfoviridis DSM 729.</title>
        <authorList>
            <person name="Meyer T.E."/>
            <person name="Kyndt J.A."/>
        </authorList>
    </citation>
    <scope>NUCLEOTIDE SEQUENCE [LARGE SCALE GENOMIC DNA]</scope>
    <source>
        <strain evidence="7 8">DSM 729</strain>
    </source>
</reference>
<feature type="transmembrane region" description="Helical" evidence="6">
    <location>
        <begin position="340"/>
        <end position="359"/>
    </location>
</feature>
<evidence type="ECO:0000256" key="1">
    <source>
        <dbReference type="ARBA" id="ARBA00004651"/>
    </source>
</evidence>
<dbReference type="GO" id="GO:0055085">
    <property type="term" value="P:transmembrane transport"/>
    <property type="evidence" value="ECO:0007669"/>
    <property type="project" value="InterPro"/>
</dbReference>
<evidence type="ECO:0000256" key="3">
    <source>
        <dbReference type="ARBA" id="ARBA00022692"/>
    </source>
</evidence>
<feature type="transmembrane region" description="Helical" evidence="6">
    <location>
        <begin position="312"/>
        <end position="334"/>
    </location>
</feature>
<feature type="transmembrane region" description="Helical" evidence="6">
    <location>
        <begin position="12"/>
        <end position="33"/>
    </location>
</feature>
<dbReference type="EMBL" id="VWPL01000008">
    <property type="protein sequence ID" value="KAA5602213.1"/>
    <property type="molecule type" value="Genomic_DNA"/>
</dbReference>
<accession>A0A5M6I240</accession>
<dbReference type="InterPro" id="IPR005495">
    <property type="entry name" value="LptG/LptF_permease"/>
</dbReference>
<evidence type="ECO:0000313" key="7">
    <source>
        <dbReference type="EMBL" id="KAA5602213.1"/>
    </source>
</evidence>
<feature type="transmembrane region" description="Helical" evidence="6">
    <location>
        <begin position="103"/>
        <end position="126"/>
    </location>
</feature>
<evidence type="ECO:0000256" key="4">
    <source>
        <dbReference type="ARBA" id="ARBA00022989"/>
    </source>
</evidence>
<dbReference type="GO" id="GO:0015920">
    <property type="term" value="P:lipopolysaccharide transport"/>
    <property type="evidence" value="ECO:0007669"/>
    <property type="project" value="TreeGrafter"/>
</dbReference>
<evidence type="ECO:0000256" key="2">
    <source>
        <dbReference type="ARBA" id="ARBA00022475"/>
    </source>
</evidence>
<dbReference type="RefSeq" id="WP_150096808.1">
    <property type="nucleotide sequence ID" value="NZ_VWPL01000008.1"/>
</dbReference>
<dbReference type="Proteomes" id="UP000323886">
    <property type="component" value="Unassembled WGS sequence"/>
</dbReference>
<feature type="transmembrane region" description="Helical" evidence="6">
    <location>
        <begin position="283"/>
        <end position="300"/>
    </location>
</feature>
<keyword evidence="2" id="KW-1003">Cell membrane</keyword>
<comment type="subcellular location">
    <subcellularLocation>
        <location evidence="1">Cell membrane</location>
        <topology evidence="1">Multi-pass membrane protein</topology>
    </subcellularLocation>
</comment>
<dbReference type="PANTHER" id="PTHR33529">
    <property type="entry name" value="SLR0882 PROTEIN-RELATED"/>
    <property type="match status" value="1"/>
</dbReference>
<evidence type="ECO:0000256" key="5">
    <source>
        <dbReference type="ARBA" id="ARBA00023136"/>
    </source>
</evidence>
<gene>
    <name evidence="7" type="primary">lptF</name>
    <name evidence="7" type="ORF">F1193_06160</name>
</gene>
<dbReference type="NCBIfam" id="TIGR04407">
    <property type="entry name" value="LptF_YjgP"/>
    <property type="match status" value="1"/>
</dbReference>
<evidence type="ECO:0000256" key="6">
    <source>
        <dbReference type="SAM" id="Phobius"/>
    </source>
</evidence>
<keyword evidence="3 6" id="KW-0812">Transmembrane</keyword>
<dbReference type="OrthoDB" id="8477889at2"/>
<evidence type="ECO:0000313" key="8">
    <source>
        <dbReference type="Proteomes" id="UP000323886"/>
    </source>
</evidence>
<keyword evidence="8" id="KW-1185">Reference proteome</keyword>
<comment type="caution">
    <text evidence="7">The sequence shown here is derived from an EMBL/GenBank/DDBJ whole genome shotgun (WGS) entry which is preliminary data.</text>
</comment>
<organism evidence="7 8">
    <name type="scientific">Blastochloris sulfoviridis</name>
    <dbReference type="NCBI Taxonomy" id="50712"/>
    <lineage>
        <taxon>Bacteria</taxon>
        <taxon>Pseudomonadati</taxon>
        <taxon>Pseudomonadota</taxon>
        <taxon>Alphaproteobacteria</taxon>
        <taxon>Hyphomicrobiales</taxon>
        <taxon>Blastochloridaceae</taxon>
        <taxon>Blastochloris</taxon>
    </lineage>
</organism>
<keyword evidence="4 6" id="KW-1133">Transmembrane helix</keyword>
<proteinExistence type="predicted"/>
<dbReference type="Pfam" id="PF03739">
    <property type="entry name" value="LptF_LptG"/>
    <property type="match status" value="1"/>
</dbReference>
<feature type="transmembrane region" description="Helical" evidence="6">
    <location>
        <begin position="53"/>
        <end position="82"/>
    </location>
</feature>
<protein>
    <submittedName>
        <fullName evidence="7">LPS export ABC transporter permease LptF</fullName>
    </submittedName>
</protein>